<dbReference type="Proteomes" id="UP000091956">
    <property type="component" value="Unassembled WGS sequence"/>
</dbReference>
<organism evidence="1 2">
    <name type="scientific">Pseudogymnoascus verrucosus</name>
    <dbReference type="NCBI Taxonomy" id="342668"/>
    <lineage>
        <taxon>Eukaryota</taxon>
        <taxon>Fungi</taxon>
        <taxon>Dikarya</taxon>
        <taxon>Ascomycota</taxon>
        <taxon>Pezizomycotina</taxon>
        <taxon>Leotiomycetes</taxon>
        <taxon>Thelebolales</taxon>
        <taxon>Thelebolaceae</taxon>
        <taxon>Pseudogymnoascus</taxon>
    </lineage>
</organism>
<reference evidence="2" key="2">
    <citation type="journal article" date="2018" name="Nat. Commun.">
        <title>Extreme sensitivity to ultraviolet light in the fungal pathogen causing white-nose syndrome of bats.</title>
        <authorList>
            <person name="Palmer J.M."/>
            <person name="Drees K.P."/>
            <person name="Foster J.T."/>
            <person name="Lindner D.L."/>
        </authorList>
    </citation>
    <scope>NUCLEOTIDE SEQUENCE [LARGE SCALE GENOMIC DNA]</scope>
    <source>
        <strain evidence="2">UAMH 10579</strain>
    </source>
</reference>
<name>A0A1B8G8P9_9PEZI</name>
<dbReference type="OrthoDB" id="10656847at2759"/>
<dbReference type="RefSeq" id="XP_018125946.1">
    <property type="nucleotide sequence ID" value="XM_018279371.1"/>
</dbReference>
<accession>A0A1B8G8P9</accession>
<proteinExistence type="predicted"/>
<protein>
    <submittedName>
        <fullName evidence="1">Uncharacterized protein</fullName>
    </submittedName>
</protein>
<evidence type="ECO:0000313" key="1">
    <source>
        <dbReference type="EMBL" id="OBT92213.1"/>
    </source>
</evidence>
<dbReference type="AlphaFoldDB" id="A0A1B8G8P9"/>
<reference evidence="1 2" key="1">
    <citation type="submission" date="2016-03" db="EMBL/GenBank/DDBJ databases">
        <title>Comparative genomics of Pseudogymnoascus destructans, the fungus causing white-nose syndrome of bats.</title>
        <authorList>
            <person name="Palmer J.M."/>
            <person name="Drees K.P."/>
            <person name="Foster J.T."/>
            <person name="Lindner D.L."/>
        </authorList>
    </citation>
    <scope>NUCLEOTIDE SEQUENCE [LARGE SCALE GENOMIC DNA]</scope>
    <source>
        <strain evidence="1 2">UAMH 10579</strain>
    </source>
</reference>
<gene>
    <name evidence="1" type="ORF">VE01_09964</name>
</gene>
<dbReference type="EMBL" id="KV460271">
    <property type="protein sequence ID" value="OBT92213.1"/>
    <property type="molecule type" value="Genomic_DNA"/>
</dbReference>
<sequence length="107" mass="11480">MYKVIWDPTWVPSIYSRKGGSAIQARASAPAPAPVRIAVHRCIVAFHSTIFVLVLVLVLAESACLCLSACLPALNSDPPAPKLRRALCNKQASKLTIPRGASRGMEL</sequence>
<keyword evidence="2" id="KW-1185">Reference proteome</keyword>
<dbReference type="GeneID" id="28843350"/>
<evidence type="ECO:0000313" key="2">
    <source>
        <dbReference type="Proteomes" id="UP000091956"/>
    </source>
</evidence>